<evidence type="ECO:0000313" key="8">
    <source>
        <dbReference type="Proteomes" id="UP000249393"/>
    </source>
</evidence>
<dbReference type="PRINTS" id="PR00598">
    <property type="entry name" value="HTHMARR"/>
</dbReference>
<dbReference type="GO" id="GO:0003700">
    <property type="term" value="F:DNA-binding transcription factor activity"/>
    <property type="evidence" value="ECO:0007669"/>
    <property type="project" value="InterPro"/>
</dbReference>
<keyword evidence="4" id="KW-0238">DNA-binding</keyword>
<dbReference type="EMBL" id="QFQZ01000066">
    <property type="protein sequence ID" value="PZR32202.1"/>
    <property type="molecule type" value="Genomic_DNA"/>
</dbReference>
<dbReference type="GO" id="GO:0005737">
    <property type="term" value="C:cytoplasm"/>
    <property type="evidence" value="ECO:0007669"/>
    <property type="project" value="UniProtKB-SubCell"/>
</dbReference>
<evidence type="ECO:0000256" key="5">
    <source>
        <dbReference type="ARBA" id="ARBA00023163"/>
    </source>
</evidence>
<evidence type="ECO:0000259" key="6">
    <source>
        <dbReference type="PROSITE" id="PS50995"/>
    </source>
</evidence>
<dbReference type="InterPro" id="IPR000835">
    <property type="entry name" value="HTH_MarR-typ"/>
</dbReference>
<evidence type="ECO:0000256" key="1">
    <source>
        <dbReference type="ARBA" id="ARBA00004496"/>
    </source>
</evidence>
<accession>A0A2W5UYZ3</accession>
<dbReference type="PANTHER" id="PTHR33164">
    <property type="entry name" value="TRANSCRIPTIONAL REGULATOR, MARR FAMILY"/>
    <property type="match status" value="1"/>
</dbReference>
<sequence>MTEKPASSESPVEILRLDNQLCFALYGAANRMTRLYRPILDALGLTYPQYLAMLVLWERSPRTVGALGDALDLDSSTLTPLLKRLEAGGLVERHRDPDDERRVIVALTDKGQALREQAASVPEKLFCALNMPMADLTTLRERLKTVAR</sequence>
<dbReference type="GO" id="GO:0003677">
    <property type="term" value="F:DNA binding"/>
    <property type="evidence" value="ECO:0007669"/>
    <property type="project" value="UniProtKB-KW"/>
</dbReference>
<dbReference type="PANTHER" id="PTHR33164:SF5">
    <property type="entry name" value="ORGANIC HYDROPEROXIDE RESISTANCE TRANSCRIPTIONAL REGULATOR"/>
    <property type="match status" value="1"/>
</dbReference>
<keyword evidence="3" id="KW-0805">Transcription regulation</keyword>
<dbReference type="AlphaFoldDB" id="A0A2W5UYZ3"/>
<dbReference type="SUPFAM" id="SSF46785">
    <property type="entry name" value="Winged helix' DNA-binding domain"/>
    <property type="match status" value="1"/>
</dbReference>
<dbReference type="Gene3D" id="1.10.10.10">
    <property type="entry name" value="Winged helix-like DNA-binding domain superfamily/Winged helix DNA-binding domain"/>
    <property type="match status" value="1"/>
</dbReference>
<keyword evidence="2" id="KW-0963">Cytoplasm</keyword>
<feature type="domain" description="HTH marR-type" evidence="6">
    <location>
        <begin position="18"/>
        <end position="148"/>
    </location>
</feature>
<dbReference type="Proteomes" id="UP000249393">
    <property type="component" value="Unassembled WGS sequence"/>
</dbReference>
<comment type="caution">
    <text evidence="7">The sequence shown here is derived from an EMBL/GenBank/DDBJ whole genome shotgun (WGS) entry which is preliminary data.</text>
</comment>
<dbReference type="InterPro" id="IPR036390">
    <property type="entry name" value="WH_DNA-bd_sf"/>
</dbReference>
<organism evidence="7 8">
    <name type="scientific">Caulobacter segnis</name>
    <dbReference type="NCBI Taxonomy" id="88688"/>
    <lineage>
        <taxon>Bacteria</taxon>
        <taxon>Pseudomonadati</taxon>
        <taxon>Pseudomonadota</taxon>
        <taxon>Alphaproteobacteria</taxon>
        <taxon>Caulobacterales</taxon>
        <taxon>Caulobacteraceae</taxon>
        <taxon>Caulobacter</taxon>
    </lineage>
</organism>
<dbReference type="CDD" id="cd00090">
    <property type="entry name" value="HTH_ARSR"/>
    <property type="match status" value="1"/>
</dbReference>
<evidence type="ECO:0000313" key="7">
    <source>
        <dbReference type="EMBL" id="PZR32202.1"/>
    </source>
</evidence>
<dbReference type="SMART" id="SM00347">
    <property type="entry name" value="HTH_MARR"/>
    <property type="match status" value="1"/>
</dbReference>
<dbReference type="InterPro" id="IPR036388">
    <property type="entry name" value="WH-like_DNA-bd_sf"/>
</dbReference>
<reference evidence="7 8" key="1">
    <citation type="submission" date="2017-08" db="EMBL/GenBank/DDBJ databases">
        <title>Infants hospitalized years apart are colonized by the same room-sourced microbial strains.</title>
        <authorList>
            <person name="Brooks B."/>
            <person name="Olm M.R."/>
            <person name="Firek B.A."/>
            <person name="Baker R."/>
            <person name="Thomas B.C."/>
            <person name="Morowitz M.J."/>
            <person name="Banfield J.F."/>
        </authorList>
    </citation>
    <scope>NUCLEOTIDE SEQUENCE [LARGE SCALE GENOMIC DNA]</scope>
    <source>
        <strain evidence="7">S2_003_000_R2_4</strain>
    </source>
</reference>
<proteinExistence type="predicted"/>
<protein>
    <submittedName>
        <fullName evidence="7">MarR family transcriptional regulator</fullName>
    </submittedName>
</protein>
<evidence type="ECO:0000256" key="4">
    <source>
        <dbReference type="ARBA" id="ARBA00023125"/>
    </source>
</evidence>
<dbReference type="Pfam" id="PF22381">
    <property type="entry name" value="Staph_reg_Sar_Rot"/>
    <property type="match status" value="1"/>
</dbReference>
<dbReference type="InterPro" id="IPR011991">
    <property type="entry name" value="ArsR-like_HTH"/>
</dbReference>
<dbReference type="InterPro" id="IPR039422">
    <property type="entry name" value="MarR/SlyA-like"/>
</dbReference>
<evidence type="ECO:0000256" key="3">
    <source>
        <dbReference type="ARBA" id="ARBA00023015"/>
    </source>
</evidence>
<gene>
    <name evidence="7" type="ORF">DI526_17280</name>
</gene>
<dbReference type="PROSITE" id="PS50995">
    <property type="entry name" value="HTH_MARR_2"/>
    <property type="match status" value="1"/>
</dbReference>
<dbReference type="RefSeq" id="WP_304280689.1">
    <property type="nucleotide sequence ID" value="NZ_QFQZ01000066.1"/>
</dbReference>
<evidence type="ECO:0000256" key="2">
    <source>
        <dbReference type="ARBA" id="ARBA00022490"/>
    </source>
</evidence>
<comment type="subcellular location">
    <subcellularLocation>
        <location evidence="1">Cytoplasm</location>
    </subcellularLocation>
</comment>
<keyword evidence="5" id="KW-0804">Transcription</keyword>
<name>A0A2W5UYZ3_9CAUL</name>
<dbReference type="FunFam" id="1.10.10.10:FF:000163">
    <property type="entry name" value="MarR family transcriptional regulator"/>
    <property type="match status" value="1"/>
</dbReference>
<dbReference type="InterPro" id="IPR055166">
    <property type="entry name" value="Transc_reg_Sar_Rot_HTH"/>
</dbReference>
<dbReference type="GO" id="GO:0006950">
    <property type="term" value="P:response to stress"/>
    <property type="evidence" value="ECO:0007669"/>
    <property type="project" value="TreeGrafter"/>
</dbReference>